<dbReference type="InterPro" id="IPR009100">
    <property type="entry name" value="AcylCoA_DH/oxidase_NM_dom_sf"/>
</dbReference>
<proteinExistence type="predicted"/>
<feature type="domain" description="Acyl-CoA oxidase C-alpha1" evidence="1">
    <location>
        <begin position="254"/>
        <end position="390"/>
    </location>
</feature>
<evidence type="ECO:0000313" key="2">
    <source>
        <dbReference type="EMBL" id="GAA4023248.1"/>
    </source>
</evidence>
<dbReference type="InterPro" id="IPR036250">
    <property type="entry name" value="AcylCo_DH-like_C"/>
</dbReference>
<dbReference type="InterPro" id="IPR012258">
    <property type="entry name" value="Acyl-CoA_oxidase"/>
</dbReference>
<gene>
    <name evidence="2" type="ORF">GCM10022247_54460</name>
</gene>
<reference evidence="3" key="1">
    <citation type="journal article" date="2019" name="Int. J. Syst. Evol. Microbiol.">
        <title>The Global Catalogue of Microorganisms (GCM) 10K type strain sequencing project: providing services to taxonomists for standard genome sequencing and annotation.</title>
        <authorList>
            <consortium name="The Broad Institute Genomics Platform"/>
            <consortium name="The Broad Institute Genome Sequencing Center for Infectious Disease"/>
            <person name="Wu L."/>
            <person name="Ma J."/>
        </authorList>
    </citation>
    <scope>NUCLEOTIDE SEQUENCE [LARGE SCALE GENOMIC DNA]</scope>
    <source>
        <strain evidence="3">JCM 17342</strain>
    </source>
</reference>
<dbReference type="InterPro" id="IPR055060">
    <property type="entry name" value="ACOX_C_alpha1"/>
</dbReference>
<dbReference type="PANTHER" id="PTHR10909">
    <property type="entry name" value="ELECTRON TRANSPORT OXIDOREDUCTASE"/>
    <property type="match status" value="1"/>
</dbReference>
<accession>A0ABP7T9Y0</accession>
<dbReference type="Gene3D" id="2.40.110.10">
    <property type="entry name" value="Butyryl-CoA Dehydrogenase, subunit A, domain 2"/>
    <property type="match status" value="1"/>
</dbReference>
<dbReference type="EMBL" id="BAABAL010000018">
    <property type="protein sequence ID" value="GAA4023248.1"/>
    <property type="molecule type" value="Genomic_DNA"/>
</dbReference>
<dbReference type="SUPFAM" id="SSF56645">
    <property type="entry name" value="Acyl-CoA dehydrogenase NM domain-like"/>
    <property type="match status" value="1"/>
</dbReference>
<comment type="caution">
    <text evidence="2">The sequence shown here is derived from an EMBL/GenBank/DDBJ whole genome shotgun (WGS) entry which is preliminary data.</text>
</comment>
<organism evidence="2 3">
    <name type="scientific">Allokutzneria multivorans</name>
    <dbReference type="NCBI Taxonomy" id="1142134"/>
    <lineage>
        <taxon>Bacteria</taxon>
        <taxon>Bacillati</taxon>
        <taxon>Actinomycetota</taxon>
        <taxon>Actinomycetes</taxon>
        <taxon>Pseudonocardiales</taxon>
        <taxon>Pseudonocardiaceae</taxon>
        <taxon>Allokutzneria</taxon>
    </lineage>
</organism>
<evidence type="ECO:0000313" key="3">
    <source>
        <dbReference type="Proteomes" id="UP001501747"/>
    </source>
</evidence>
<dbReference type="Pfam" id="PF22924">
    <property type="entry name" value="ACOX_C_alpha1"/>
    <property type="match status" value="1"/>
</dbReference>
<dbReference type="PANTHER" id="PTHR10909:SF382">
    <property type="entry name" value="ACYL-COENZYME A OXIDASE"/>
    <property type="match status" value="1"/>
</dbReference>
<name>A0ABP7T9Y0_9PSEU</name>
<dbReference type="RefSeq" id="WP_344880481.1">
    <property type="nucleotide sequence ID" value="NZ_BAABAL010000018.1"/>
</dbReference>
<sequence length="530" mass="57135">MTEPKLSEIFADPIFDCDSTASTYDRVRLVHDQLHLEAPLLHEPDRLRELLEMAAMVDPRVFHVLFLHHCMAMGAATGHGAAPADLAELTSGAAIGAVLMTELGHGNSIADIRTQAVYEPGTDEFVLRSPGAGAAKFPPNVAADGVARLGVVGARLVVEGVDRGVALFLVRLRDASGPRPGVVIKAQEPTSLLSLDYASVRFDDVRLPRSAWLADGAEVSESGEFHDRLEPLARTERSTSFGRFAWGAVSVGLAAVARSAVAIALGHAQRRLASGREIAEQPVILYPNQQRLLFTALAEAVAATALARRAVENCWQPEQPSRSQLRAASLAKVLCVRLAERAVSRCRAATGALGFFSVNRLLDYQGLALAFTSAGSDNQLVSLEAARTLVADNSTETAEDSPLWIREVWLRSRLRSKVAQGGFTAELDLAEQLAQAHATRLLFQVLAEEEIDEDLYRLLKLLELSEHDGWYLSAGVLSAERTRSLPEEIGNTCARLLPRVGDLVAALDVPLELVRSPLGGPDYVAAFAPD</sequence>
<protein>
    <recommendedName>
        <fullName evidence="1">Acyl-CoA oxidase C-alpha1 domain-containing protein</fullName>
    </recommendedName>
</protein>
<evidence type="ECO:0000259" key="1">
    <source>
        <dbReference type="Pfam" id="PF22924"/>
    </source>
</evidence>
<dbReference type="Gene3D" id="1.20.140.10">
    <property type="entry name" value="Butyryl-CoA Dehydrogenase, subunit A, domain 3"/>
    <property type="match status" value="1"/>
</dbReference>
<dbReference type="InterPro" id="IPR046373">
    <property type="entry name" value="Acyl-CoA_Oxase/DH_mid-dom_sf"/>
</dbReference>
<keyword evidence="3" id="KW-1185">Reference proteome</keyword>
<dbReference type="SUPFAM" id="SSF47203">
    <property type="entry name" value="Acyl-CoA dehydrogenase C-terminal domain-like"/>
    <property type="match status" value="2"/>
</dbReference>
<dbReference type="Proteomes" id="UP001501747">
    <property type="component" value="Unassembled WGS sequence"/>
</dbReference>